<dbReference type="AlphaFoldDB" id="A0AAD8GVL9"/>
<sequence>MLNQIGKSVEQNTKRAAISNTCHNDNVVDIEDVLVGSHSGQLAENFLAKELLVSVELERPEKSSTLDYNIFTSVKDSTEMLEVDITRSVEVSLKEELKLY</sequence>
<evidence type="ECO:0000313" key="2">
    <source>
        <dbReference type="Proteomes" id="UP001237642"/>
    </source>
</evidence>
<organism evidence="1 2">
    <name type="scientific">Heracleum sosnowskyi</name>
    <dbReference type="NCBI Taxonomy" id="360622"/>
    <lineage>
        <taxon>Eukaryota</taxon>
        <taxon>Viridiplantae</taxon>
        <taxon>Streptophyta</taxon>
        <taxon>Embryophyta</taxon>
        <taxon>Tracheophyta</taxon>
        <taxon>Spermatophyta</taxon>
        <taxon>Magnoliopsida</taxon>
        <taxon>eudicotyledons</taxon>
        <taxon>Gunneridae</taxon>
        <taxon>Pentapetalae</taxon>
        <taxon>asterids</taxon>
        <taxon>campanulids</taxon>
        <taxon>Apiales</taxon>
        <taxon>Apiaceae</taxon>
        <taxon>Apioideae</taxon>
        <taxon>apioid superclade</taxon>
        <taxon>Tordylieae</taxon>
        <taxon>Tordyliinae</taxon>
        <taxon>Heracleum</taxon>
    </lineage>
</organism>
<evidence type="ECO:0000313" key="1">
    <source>
        <dbReference type="EMBL" id="KAK1355344.1"/>
    </source>
</evidence>
<gene>
    <name evidence="1" type="ORF">POM88_048600</name>
</gene>
<comment type="caution">
    <text evidence="1">The sequence shown here is derived from an EMBL/GenBank/DDBJ whole genome shotgun (WGS) entry which is preliminary data.</text>
</comment>
<name>A0AAD8GVL9_9APIA</name>
<reference evidence="1" key="1">
    <citation type="submission" date="2023-02" db="EMBL/GenBank/DDBJ databases">
        <title>Genome of toxic invasive species Heracleum sosnowskyi carries increased number of genes despite the absence of recent whole-genome duplications.</title>
        <authorList>
            <person name="Schelkunov M."/>
            <person name="Shtratnikova V."/>
            <person name="Makarenko M."/>
            <person name="Klepikova A."/>
            <person name="Omelchenko D."/>
            <person name="Novikova G."/>
            <person name="Obukhova E."/>
            <person name="Bogdanov V."/>
            <person name="Penin A."/>
            <person name="Logacheva M."/>
        </authorList>
    </citation>
    <scope>NUCLEOTIDE SEQUENCE</scope>
    <source>
        <strain evidence="1">Hsosn_3</strain>
        <tissue evidence="1">Leaf</tissue>
    </source>
</reference>
<dbReference type="Proteomes" id="UP001237642">
    <property type="component" value="Unassembled WGS sequence"/>
</dbReference>
<keyword evidence="2" id="KW-1185">Reference proteome</keyword>
<reference evidence="1" key="2">
    <citation type="submission" date="2023-05" db="EMBL/GenBank/DDBJ databases">
        <authorList>
            <person name="Schelkunov M.I."/>
        </authorList>
    </citation>
    <scope>NUCLEOTIDE SEQUENCE</scope>
    <source>
        <strain evidence="1">Hsosn_3</strain>
        <tissue evidence="1">Leaf</tissue>
    </source>
</reference>
<proteinExistence type="predicted"/>
<protein>
    <submittedName>
        <fullName evidence="1">Uncharacterized protein</fullName>
    </submittedName>
</protein>
<dbReference type="EMBL" id="JAUIZM010000011">
    <property type="protein sequence ID" value="KAK1355344.1"/>
    <property type="molecule type" value="Genomic_DNA"/>
</dbReference>
<accession>A0AAD8GVL9</accession>